<name>A0ABZ2NMV2_9BRAD</name>
<dbReference type="SUPFAM" id="SSF82679">
    <property type="entry name" value="N-utilization substance G protein NusG, N-terminal domain"/>
    <property type="match status" value="1"/>
</dbReference>
<dbReference type="InterPro" id="IPR036735">
    <property type="entry name" value="NGN_dom_sf"/>
</dbReference>
<dbReference type="Gene3D" id="3.30.70.940">
    <property type="entry name" value="NusG, N-terminal domain"/>
    <property type="match status" value="1"/>
</dbReference>
<reference evidence="1" key="2">
    <citation type="submission" date="2024-03" db="EMBL/GenBank/DDBJ databases">
        <authorList>
            <person name="Bromfield E.S.P."/>
            <person name="Cloutier S."/>
        </authorList>
    </citation>
    <scope>NUCLEOTIDE SEQUENCE</scope>
    <source>
        <strain evidence="1">5S5</strain>
    </source>
</reference>
<organism evidence="1 2">
    <name type="scientific">Bradyrhizobium septentrionale</name>
    <dbReference type="NCBI Taxonomy" id="1404411"/>
    <lineage>
        <taxon>Bacteria</taxon>
        <taxon>Pseudomonadati</taxon>
        <taxon>Pseudomonadota</taxon>
        <taxon>Alphaproteobacteria</taxon>
        <taxon>Hyphomicrobiales</taxon>
        <taxon>Nitrobacteraceae</taxon>
        <taxon>Bradyrhizobium</taxon>
    </lineage>
</organism>
<protein>
    <recommendedName>
        <fullName evidence="3">NusG-like N-terminal domain-containing protein</fullName>
    </recommendedName>
</protein>
<reference evidence="1" key="1">
    <citation type="journal article" date="2021" name="Int. J. Syst. Evol. Microbiol.">
        <title>Bradyrhizobium septentrionale sp. nov. (sv. septentrionale) and Bradyrhizobium quebecense sp. nov. (sv. septentrionale) associated with legumes native to Canada possess rearranged symbiosis genes and numerous insertion sequences.</title>
        <authorList>
            <person name="Bromfield E.S.P."/>
            <person name="Cloutier S."/>
        </authorList>
    </citation>
    <scope>NUCLEOTIDE SEQUENCE</scope>
    <source>
        <strain evidence="1">5S5</strain>
    </source>
</reference>
<dbReference type="Proteomes" id="UP001432046">
    <property type="component" value="Chromosome"/>
</dbReference>
<dbReference type="EMBL" id="CP147711">
    <property type="protein sequence ID" value="WXC76288.1"/>
    <property type="molecule type" value="Genomic_DNA"/>
</dbReference>
<keyword evidence="2" id="KW-1185">Reference proteome</keyword>
<accession>A0ABZ2NMV2</accession>
<evidence type="ECO:0000313" key="2">
    <source>
        <dbReference type="Proteomes" id="UP001432046"/>
    </source>
</evidence>
<gene>
    <name evidence="1" type="ORF">WDK88_22485</name>
</gene>
<proteinExistence type="predicted"/>
<dbReference type="RefSeq" id="WP_338700719.1">
    <property type="nucleotide sequence ID" value="NZ_CP147711.1"/>
</dbReference>
<evidence type="ECO:0008006" key="3">
    <source>
        <dbReference type="Google" id="ProtNLM"/>
    </source>
</evidence>
<sequence>MQYRKGQIVGYVSVLDEFATVPVTPERWHLLRVTPGRDARVMRAFEERGISGWSLTVTSVVNRRTGLDARRPHLGRKIVRPFLPGLIFLPDFELRRIDQIRAIDDVDNLLQLGTLRCWLKPEEMQLMRDIAICEGLPPSQRKQVRLAINQRIAIVDGLFAGFRALIERIDSNGRLTVYVEDGRRGVKVSGLTETQIELIV</sequence>
<evidence type="ECO:0000313" key="1">
    <source>
        <dbReference type="EMBL" id="WXC76288.1"/>
    </source>
</evidence>